<dbReference type="InterPro" id="IPR036864">
    <property type="entry name" value="Zn2-C6_fun-type_DNA-bd_sf"/>
</dbReference>
<feature type="compositionally biased region" description="Basic residues" evidence="3">
    <location>
        <begin position="85"/>
        <end position="97"/>
    </location>
</feature>
<dbReference type="GO" id="GO:0008270">
    <property type="term" value="F:zinc ion binding"/>
    <property type="evidence" value="ECO:0007669"/>
    <property type="project" value="InterPro"/>
</dbReference>
<evidence type="ECO:0000256" key="3">
    <source>
        <dbReference type="SAM" id="MobiDB-lite"/>
    </source>
</evidence>
<dbReference type="AlphaFoldDB" id="A0A6A6QVV6"/>
<dbReference type="Proteomes" id="UP000799750">
    <property type="component" value="Unassembled WGS sequence"/>
</dbReference>
<gene>
    <name evidence="5" type="ORF">BU16DRAFT_378873</name>
</gene>
<dbReference type="PANTHER" id="PTHR37534:SF38">
    <property type="entry name" value="ZN(2)-C6 FUNGAL-TYPE DOMAIN-CONTAINING PROTEIN"/>
    <property type="match status" value="1"/>
</dbReference>
<dbReference type="GO" id="GO:0045944">
    <property type="term" value="P:positive regulation of transcription by RNA polymerase II"/>
    <property type="evidence" value="ECO:0007669"/>
    <property type="project" value="TreeGrafter"/>
</dbReference>
<accession>A0A6A6QVV6</accession>
<name>A0A6A6QVV6_9PEZI</name>
<dbReference type="SUPFAM" id="SSF57701">
    <property type="entry name" value="Zn2/Cys6 DNA-binding domain"/>
    <property type="match status" value="1"/>
</dbReference>
<protein>
    <recommendedName>
        <fullName evidence="4">Zn(2)-C6 fungal-type domain-containing protein</fullName>
    </recommendedName>
</protein>
<proteinExistence type="predicted"/>
<dbReference type="PROSITE" id="PS00463">
    <property type="entry name" value="ZN2_CY6_FUNGAL_1"/>
    <property type="match status" value="1"/>
</dbReference>
<evidence type="ECO:0000313" key="6">
    <source>
        <dbReference type="Proteomes" id="UP000799750"/>
    </source>
</evidence>
<feature type="compositionally biased region" description="Low complexity" evidence="3">
    <location>
        <begin position="13"/>
        <end position="32"/>
    </location>
</feature>
<dbReference type="GO" id="GO:0005634">
    <property type="term" value="C:nucleus"/>
    <property type="evidence" value="ECO:0007669"/>
    <property type="project" value="UniProtKB-SubCell"/>
</dbReference>
<dbReference type="EMBL" id="MU004189">
    <property type="protein sequence ID" value="KAF2495057.1"/>
    <property type="molecule type" value="Genomic_DNA"/>
</dbReference>
<dbReference type="Gene3D" id="4.10.240.10">
    <property type="entry name" value="Zn(2)-C6 fungal-type DNA-binding domain"/>
    <property type="match status" value="1"/>
</dbReference>
<dbReference type="CDD" id="cd00067">
    <property type="entry name" value="GAL4"/>
    <property type="match status" value="1"/>
</dbReference>
<feature type="compositionally biased region" description="Polar residues" evidence="3">
    <location>
        <begin position="33"/>
        <end position="47"/>
    </location>
</feature>
<evidence type="ECO:0000259" key="4">
    <source>
        <dbReference type="PROSITE" id="PS50048"/>
    </source>
</evidence>
<dbReference type="Pfam" id="PF00172">
    <property type="entry name" value="Zn_clus"/>
    <property type="match status" value="1"/>
</dbReference>
<evidence type="ECO:0000256" key="1">
    <source>
        <dbReference type="ARBA" id="ARBA00004123"/>
    </source>
</evidence>
<dbReference type="InterPro" id="IPR021858">
    <property type="entry name" value="Fun_TF"/>
</dbReference>
<dbReference type="PROSITE" id="PS50048">
    <property type="entry name" value="ZN2_CY6_FUNGAL_2"/>
    <property type="match status" value="1"/>
</dbReference>
<comment type="subcellular location">
    <subcellularLocation>
        <location evidence="1">Nucleus</location>
    </subcellularLocation>
</comment>
<dbReference type="PANTHER" id="PTHR37534">
    <property type="entry name" value="TRANSCRIPTIONAL ACTIVATOR PROTEIN UGA3"/>
    <property type="match status" value="1"/>
</dbReference>
<keyword evidence="2" id="KW-0539">Nucleus</keyword>
<keyword evidence="6" id="KW-1185">Reference proteome</keyword>
<dbReference type="InterPro" id="IPR001138">
    <property type="entry name" value="Zn2Cys6_DnaBD"/>
</dbReference>
<feature type="domain" description="Zn(2)-C6 fungal-type" evidence="4">
    <location>
        <begin position="115"/>
        <end position="143"/>
    </location>
</feature>
<evidence type="ECO:0000313" key="5">
    <source>
        <dbReference type="EMBL" id="KAF2495057.1"/>
    </source>
</evidence>
<dbReference type="Pfam" id="PF11951">
    <property type="entry name" value="Fungal_trans_2"/>
    <property type="match status" value="1"/>
</dbReference>
<dbReference type="GO" id="GO:0000981">
    <property type="term" value="F:DNA-binding transcription factor activity, RNA polymerase II-specific"/>
    <property type="evidence" value="ECO:0007669"/>
    <property type="project" value="InterPro"/>
</dbReference>
<dbReference type="SMART" id="SM00066">
    <property type="entry name" value="GAL4"/>
    <property type="match status" value="1"/>
</dbReference>
<reference evidence="5" key="1">
    <citation type="journal article" date="2020" name="Stud. Mycol.">
        <title>101 Dothideomycetes genomes: a test case for predicting lifestyles and emergence of pathogens.</title>
        <authorList>
            <person name="Haridas S."/>
            <person name="Albert R."/>
            <person name="Binder M."/>
            <person name="Bloem J."/>
            <person name="Labutti K."/>
            <person name="Salamov A."/>
            <person name="Andreopoulos B."/>
            <person name="Baker S."/>
            <person name="Barry K."/>
            <person name="Bills G."/>
            <person name="Bluhm B."/>
            <person name="Cannon C."/>
            <person name="Castanera R."/>
            <person name="Culley D."/>
            <person name="Daum C."/>
            <person name="Ezra D."/>
            <person name="Gonzalez J."/>
            <person name="Henrissat B."/>
            <person name="Kuo A."/>
            <person name="Liang C."/>
            <person name="Lipzen A."/>
            <person name="Lutzoni F."/>
            <person name="Magnuson J."/>
            <person name="Mondo S."/>
            <person name="Nolan M."/>
            <person name="Ohm R."/>
            <person name="Pangilinan J."/>
            <person name="Park H.-J."/>
            <person name="Ramirez L."/>
            <person name="Alfaro M."/>
            <person name="Sun H."/>
            <person name="Tritt A."/>
            <person name="Yoshinaga Y."/>
            <person name="Zwiers L.-H."/>
            <person name="Turgeon B."/>
            <person name="Goodwin S."/>
            <person name="Spatafora J."/>
            <person name="Crous P."/>
            <person name="Grigoriev I."/>
        </authorList>
    </citation>
    <scope>NUCLEOTIDE SEQUENCE</scope>
    <source>
        <strain evidence="5">CBS 269.34</strain>
    </source>
</reference>
<sequence>MANEVVFGPAPPSSRMSISSSSQASPSSTESSRNTPTFSITLTSLRETPSDDVVPKIEELDDDEVGDVKFESSAGDPLPSPNRGIVKRPRGRPRKHPITPATSITKPPKGRSKTGCITCRRRKKKCDETKPHCIHCQKNNVHCEGYPPKEYWKSGKQRAVEGTDDDSGNDITTILRTIVGRRVSFDRPRELPLLIEGVETDLDRFFLDHFNFNVSRVLSLFTDKQNPFKEILLPMAIRHRGLMHSLLCLSGSHLVSREQNPSFQKRQYHHFQCALENLRTDKNMARSISGDTTALIEDPTVAQTLVLCLRSICAGEVNGEYRPHMDAAKHLIQTQKSPNQEFQSFLFEFFIYHDALNSVTSLDRRSVLMMEDFQLPQFMIQPAAGALLGVVDGLFGYISKIRQLRDRIRARRDQSLKPLVDYQILSDAQAIDAGLRSWVCVQPEDTPRYTASMLYRQCTWLYLHRTILPSVPSQNLKDAVDEGLFYLRQLPSDSSTQSILLMPLFLLGCAAFEAEQRPEILQAFEGLESYSQLGNIKYTRAVVEKVWEMMDEGDTDSWDWETIISNQGWDFLIT</sequence>
<dbReference type="GO" id="GO:0000976">
    <property type="term" value="F:transcription cis-regulatory region binding"/>
    <property type="evidence" value="ECO:0007669"/>
    <property type="project" value="TreeGrafter"/>
</dbReference>
<organism evidence="5 6">
    <name type="scientific">Lophium mytilinum</name>
    <dbReference type="NCBI Taxonomy" id="390894"/>
    <lineage>
        <taxon>Eukaryota</taxon>
        <taxon>Fungi</taxon>
        <taxon>Dikarya</taxon>
        <taxon>Ascomycota</taxon>
        <taxon>Pezizomycotina</taxon>
        <taxon>Dothideomycetes</taxon>
        <taxon>Pleosporomycetidae</taxon>
        <taxon>Mytilinidiales</taxon>
        <taxon>Mytilinidiaceae</taxon>
        <taxon>Lophium</taxon>
    </lineage>
</organism>
<feature type="region of interest" description="Disordered" evidence="3">
    <location>
        <begin position="1"/>
        <end position="115"/>
    </location>
</feature>
<evidence type="ECO:0000256" key="2">
    <source>
        <dbReference type="ARBA" id="ARBA00023242"/>
    </source>
</evidence>
<dbReference type="OrthoDB" id="5333823at2759"/>